<sequence>MASIQETGDEIEHDRTKSASAGSSFSDSGTLVLVPLILRAVIPRAVVLVIVTASHYENEEQRRDVHEHMRQYRESEVIIL</sequence>
<evidence type="ECO:0000256" key="1">
    <source>
        <dbReference type="SAM" id="MobiDB-lite"/>
    </source>
</evidence>
<name>A0A067L0E1_JATCU</name>
<feature type="compositionally biased region" description="Low complexity" evidence="1">
    <location>
        <begin position="18"/>
        <end position="27"/>
    </location>
</feature>
<gene>
    <name evidence="2" type="ORF">JCGZ_24682</name>
</gene>
<evidence type="ECO:0000313" key="2">
    <source>
        <dbReference type="EMBL" id="KDP40683.1"/>
    </source>
</evidence>
<reference evidence="2 3" key="1">
    <citation type="journal article" date="2014" name="PLoS ONE">
        <title>Global Analysis of Gene Expression Profiles in Physic Nut (Jatropha curcas L.) Seedlings Exposed to Salt Stress.</title>
        <authorList>
            <person name="Zhang L."/>
            <person name="Zhang C."/>
            <person name="Wu P."/>
            <person name="Chen Y."/>
            <person name="Li M."/>
            <person name="Jiang H."/>
            <person name="Wu G."/>
        </authorList>
    </citation>
    <scope>NUCLEOTIDE SEQUENCE [LARGE SCALE GENOMIC DNA]</scope>
    <source>
        <strain evidence="3">cv. GZQX0401</strain>
        <tissue evidence="2">Young leaves</tissue>
    </source>
</reference>
<feature type="region of interest" description="Disordered" evidence="1">
    <location>
        <begin position="1"/>
        <end position="27"/>
    </location>
</feature>
<dbReference type="Proteomes" id="UP000027138">
    <property type="component" value="Unassembled WGS sequence"/>
</dbReference>
<proteinExistence type="predicted"/>
<dbReference type="AlphaFoldDB" id="A0A067L0E1"/>
<accession>A0A067L0E1</accession>
<dbReference type="EMBL" id="KK914327">
    <property type="protein sequence ID" value="KDP40683.1"/>
    <property type="molecule type" value="Genomic_DNA"/>
</dbReference>
<evidence type="ECO:0000313" key="3">
    <source>
        <dbReference type="Proteomes" id="UP000027138"/>
    </source>
</evidence>
<protein>
    <submittedName>
        <fullName evidence="2">Uncharacterized protein</fullName>
    </submittedName>
</protein>
<keyword evidence="3" id="KW-1185">Reference proteome</keyword>
<organism evidence="2 3">
    <name type="scientific">Jatropha curcas</name>
    <name type="common">Barbados nut</name>
    <dbReference type="NCBI Taxonomy" id="180498"/>
    <lineage>
        <taxon>Eukaryota</taxon>
        <taxon>Viridiplantae</taxon>
        <taxon>Streptophyta</taxon>
        <taxon>Embryophyta</taxon>
        <taxon>Tracheophyta</taxon>
        <taxon>Spermatophyta</taxon>
        <taxon>Magnoliopsida</taxon>
        <taxon>eudicotyledons</taxon>
        <taxon>Gunneridae</taxon>
        <taxon>Pentapetalae</taxon>
        <taxon>rosids</taxon>
        <taxon>fabids</taxon>
        <taxon>Malpighiales</taxon>
        <taxon>Euphorbiaceae</taxon>
        <taxon>Crotonoideae</taxon>
        <taxon>Jatropheae</taxon>
        <taxon>Jatropha</taxon>
    </lineage>
</organism>